<gene>
    <name evidence="10" type="ORF">C0039_17185</name>
</gene>
<dbReference type="PANTHER" id="PTHR21600:SF44">
    <property type="entry name" value="RIBOSOMAL LARGE SUBUNIT PSEUDOURIDINE SYNTHASE D"/>
    <property type="match status" value="1"/>
</dbReference>
<keyword evidence="2 7" id="KW-0694">RNA-binding</keyword>
<dbReference type="GO" id="GO:0000455">
    <property type="term" value="P:enzyme-directed rRNA pseudouridine synthesis"/>
    <property type="evidence" value="ECO:0007669"/>
    <property type="project" value="UniProtKB-ARBA"/>
</dbReference>
<dbReference type="PROSITE" id="PS01129">
    <property type="entry name" value="PSI_RLU"/>
    <property type="match status" value="1"/>
</dbReference>
<dbReference type="NCBIfam" id="TIGR00005">
    <property type="entry name" value="rluA_subfam"/>
    <property type="match status" value="1"/>
</dbReference>
<keyword evidence="11" id="KW-1185">Reference proteome</keyword>
<dbReference type="Proteomes" id="UP000235005">
    <property type="component" value="Unassembled WGS sequence"/>
</dbReference>
<dbReference type="GO" id="GO:0160140">
    <property type="term" value="F:23S rRNA pseudouridine(1911/1915/1917) synthase activity"/>
    <property type="evidence" value="ECO:0007669"/>
    <property type="project" value="UniProtKB-EC"/>
</dbReference>
<organism evidence="10 11">
    <name type="scientific">Pseudohalioglobus lutimaris</name>
    <dbReference type="NCBI Taxonomy" id="1737061"/>
    <lineage>
        <taxon>Bacteria</taxon>
        <taxon>Pseudomonadati</taxon>
        <taxon>Pseudomonadota</taxon>
        <taxon>Gammaproteobacteria</taxon>
        <taxon>Cellvibrionales</taxon>
        <taxon>Halieaceae</taxon>
        <taxon>Pseudohalioglobus</taxon>
    </lineage>
</organism>
<evidence type="ECO:0000256" key="6">
    <source>
        <dbReference type="PIRSR" id="PIRSR606225-1"/>
    </source>
</evidence>
<dbReference type="AlphaFoldDB" id="A0A2N5WZ12"/>
<protein>
    <recommendedName>
        <fullName evidence="8">Pseudouridine synthase</fullName>
        <ecNumber evidence="8">5.4.99.-</ecNumber>
    </recommendedName>
</protein>
<dbReference type="CDD" id="cd02869">
    <property type="entry name" value="PseudoU_synth_RluA_like"/>
    <property type="match status" value="1"/>
</dbReference>
<dbReference type="InterPro" id="IPR050188">
    <property type="entry name" value="RluA_PseudoU_synthase"/>
</dbReference>
<dbReference type="SUPFAM" id="SSF55120">
    <property type="entry name" value="Pseudouridine synthase"/>
    <property type="match status" value="1"/>
</dbReference>
<evidence type="ECO:0000313" key="10">
    <source>
        <dbReference type="EMBL" id="PLW67470.1"/>
    </source>
</evidence>
<evidence type="ECO:0000256" key="2">
    <source>
        <dbReference type="ARBA" id="ARBA00022884"/>
    </source>
</evidence>
<dbReference type="EC" id="5.4.99.-" evidence="8"/>
<sequence length="326" mass="36027">MSESIEKQAEVPADMDNERLDQVAAKLFPDYSRSRLQAWIKKGELLVDGKQVRPRDKVRVGDLLTVAARVEQAVSWQPQDIELEIIYEDEHILVLDKPPGLVVHPAAGHADGTLVNALLAHAPEMGQLPRGGIVHRLDMDTSGIMVAAKSLPAHYDLVEQLQARTVKREYCAVCIGVMTGGGTVDEPMGRHPRQRKKMSVLAAGGKPAITHYRIRKRFGHHTCITVNLETGRTHQIRVHMAHKHYPLVGDPLYGGRPRIPKGASDELVAALRSFPRQALHAQGLGLIHPDTGEEMQFDCPLPDDLLGLLDVLEREDPVVSNDSALY</sequence>
<comment type="function">
    <text evidence="5">Responsible for synthesis of pseudouridine from uracil at positions 1911, 1915 and 1917 in 23S ribosomal RNA.</text>
</comment>
<evidence type="ECO:0000256" key="8">
    <source>
        <dbReference type="RuleBase" id="RU362028"/>
    </source>
</evidence>
<comment type="similarity">
    <text evidence="1 8">Belongs to the pseudouridine synthase RluA family.</text>
</comment>
<dbReference type="NCBIfam" id="NF008385">
    <property type="entry name" value="PRK11180.1"/>
    <property type="match status" value="1"/>
</dbReference>
<dbReference type="InterPro" id="IPR002942">
    <property type="entry name" value="S4_RNA-bd"/>
</dbReference>
<dbReference type="InterPro" id="IPR006224">
    <property type="entry name" value="PsdUridine_synth_RluA-like_CS"/>
</dbReference>
<dbReference type="SMART" id="SM00363">
    <property type="entry name" value="S4"/>
    <property type="match status" value="1"/>
</dbReference>
<feature type="domain" description="RNA-binding S4" evidence="9">
    <location>
        <begin position="18"/>
        <end position="75"/>
    </location>
</feature>
<accession>A0A2N5WZ12</accession>
<dbReference type="Gene3D" id="3.30.2350.10">
    <property type="entry name" value="Pseudouridine synthase"/>
    <property type="match status" value="1"/>
</dbReference>
<keyword evidence="3 8" id="KW-0413">Isomerase</keyword>
<evidence type="ECO:0000259" key="9">
    <source>
        <dbReference type="SMART" id="SM00363"/>
    </source>
</evidence>
<evidence type="ECO:0000256" key="3">
    <source>
        <dbReference type="ARBA" id="ARBA00023235"/>
    </source>
</evidence>
<dbReference type="PANTHER" id="PTHR21600">
    <property type="entry name" value="MITOCHONDRIAL RNA PSEUDOURIDINE SYNTHASE"/>
    <property type="match status" value="1"/>
</dbReference>
<dbReference type="FunFam" id="3.30.2350.10:FF:000006">
    <property type="entry name" value="Pseudouridine synthase"/>
    <property type="match status" value="1"/>
</dbReference>
<dbReference type="PROSITE" id="PS50889">
    <property type="entry name" value="S4"/>
    <property type="match status" value="1"/>
</dbReference>
<dbReference type="OrthoDB" id="9807829at2"/>
<reference evidence="10 11" key="1">
    <citation type="submission" date="2018-01" db="EMBL/GenBank/DDBJ databases">
        <title>The draft genome sequence of Halioglobus lutimaris HF004.</title>
        <authorList>
            <person name="Du Z.-J."/>
            <person name="Shi M.-J."/>
        </authorList>
    </citation>
    <scope>NUCLEOTIDE SEQUENCE [LARGE SCALE GENOMIC DNA]</scope>
    <source>
        <strain evidence="10 11">HF004</strain>
    </source>
</reference>
<dbReference type="Pfam" id="PF00849">
    <property type="entry name" value="PseudoU_synth_2"/>
    <property type="match status" value="1"/>
</dbReference>
<dbReference type="EMBL" id="PKUS01000029">
    <property type="protein sequence ID" value="PLW67470.1"/>
    <property type="molecule type" value="Genomic_DNA"/>
</dbReference>
<evidence type="ECO:0000256" key="5">
    <source>
        <dbReference type="ARBA" id="ARBA00056072"/>
    </source>
</evidence>
<dbReference type="Pfam" id="PF01479">
    <property type="entry name" value="S4"/>
    <property type="match status" value="1"/>
</dbReference>
<name>A0A2N5WZ12_9GAMM</name>
<dbReference type="InterPro" id="IPR020103">
    <property type="entry name" value="PsdUridine_synth_cat_dom_sf"/>
</dbReference>
<evidence type="ECO:0000256" key="4">
    <source>
        <dbReference type="ARBA" id="ARBA00036882"/>
    </source>
</evidence>
<comment type="caution">
    <text evidence="10">The sequence shown here is derived from an EMBL/GenBank/DDBJ whole genome shotgun (WGS) entry which is preliminary data.</text>
</comment>
<evidence type="ECO:0000256" key="7">
    <source>
        <dbReference type="PROSITE-ProRule" id="PRU00182"/>
    </source>
</evidence>
<feature type="active site" evidence="6">
    <location>
        <position position="138"/>
    </location>
</feature>
<dbReference type="SUPFAM" id="SSF55174">
    <property type="entry name" value="Alpha-L RNA-binding motif"/>
    <property type="match status" value="1"/>
</dbReference>
<dbReference type="InterPro" id="IPR006145">
    <property type="entry name" value="PsdUridine_synth_RsuA/RluA"/>
</dbReference>
<dbReference type="Gene3D" id="3.10.290.10">
    <property type="entry name" value="RNA-binding S4 domain"/>
    <property type="match status" value="1"/>
</dbReference>
<evidence type="ECO:0000256" key="1">
    <source>
        <dbReference type="ARBA" id="ARBA00010876"/>
    </source>
</evidence>
<comment type="catalytic activity">
    <reaction evidence="4">
        <text>uridine(1911/1915/1917) in 23S rRNA = pseudouridine(1911/1915/1917) in 23S rRNA</text>
        <dbReference type="Rhea" id="RHEA:42524"/>
        <dbReference type="Rhea" id="RHEA-COMP:10097"/>
        <dbReference type="Rhea" id="RHEA-COMP:10098"/>
        <dbReference type="ChEBI" id="CHEBI:65314"/>
        <dbReference type="ChEBI" id="CHEBI:65315"/>
        <dbReference type="EC" id="5.4.99.23"/>
    </reaction>
</comment>
<dbReference type="RefSeq" id="WP_101518772.1">
    <property type="nucleotide sequence ID" value="NZ_PKUS01000029.1"/>
</dbReference>
<proteinExistence type="inferred from homology"/>
<dbReference type="CDD" id="cd00165">
    <property type="entry name" value="S4"/>
    <property type="match status" value="1"/>
</dbReference>
<dbReference type="InterPro" id="IPR006225">
    <property type="entry name" value="PsdUridine_synth_RluC/D"/>
</dbReference>
<dbReference type="InterPro" id="IPR036986">
    <property type="entry name" value="S4_RNA-bd_sf"/>
</dbReference>
<evidence type="ECO:0000313" key="11">
    <source>
        <dbReference type="Proteomes" id="UP000235005"/>
    </source>
</evidence>
<comment type="catalytic activity">
    <reaction evidence="8">
        <text>a uridine in RNA = a pseudouridine in RNA</text>
        <dbReference type="Rhea" id="RHEA:48348"/>
        <dbReference type="Rhea" id="RHEA-COMP:12068"/>
        <dbReference type="Rhea" id="RHEA-COMP:12069"/>
        <dbReference type="ChEBI" id="CHEBI:65314"/>
        <dbReference type="ChEBI" id="CHEBI:65315"/>
    </reaction>
</comment>
<dbReference type="GO" id="GO:0003723">
    <property type="term" value="F:RNA binding"/>
    <property type="evidence" value="ECO:0007669"/>
    <property type="project" value="UniProtKB-KW"/>
</dbReference>